<organism evidence="3 4">
    <name type="scientific">Channa striata</name>
    <name type="common">Snakehead murrel</name>
    <name type="synonym">Ophicephalus striatus</name>
    <dbReference type="NCBI Taxonomy" id="64152"/>
    <lineage>
        <taxon>Eukaryota</taxon>
        <taxon>Metazoa</taxon>
        <taxon>Chordata</taxon>
        <taxon>Craniata</taxon>
        <taxon>Vertebrata</taxon>
        <taxon>Euteleostomi</taxon>
        <taxon>Actinopterygii</taxon>
        <taxon>Neopterygii</taxon>
        <taxon>Teleostei</taxon>
        <taxon>Neoteleostei</taxon>
        <taxon>Acanthomorphata</taxon>
        <taxon>Anabantaria</taxon>
        <taxon>Anabantiformes</taxon>
        <taxon>Channoidei</taxon>
        <taxon>Channidae</taxon>
        <taxon>Channa</taxon>
    </lineage>
</organism>
<feature type="region of interest" description="Disordered" evidence="2">
    <location>
        <begin position="324"/>
        <end position="389"/>
    </location>
</feature>
<protein>
    <submittedName>
        <fullName evidence="3">Uncharacterized protein</fullName>
    </submittedName>
</protein>
<dbReference type="Proteomes" id="UP001187415">
    <property type="component" value="Unassembled WGS sequence"/>
</dbReference>
<sequence>MLLYAVLSCHINWVDYNHKQILLQPERPGPLAPNLGGDLRRHGRLKNKTFSSSEWTRRCFTGAAPSALQRANPSDDPRSVDTREVAVARRPRKLMSDPAMVVHETDDLALSVFRSVQALSSEAFKDIMRRHYGSDAIPKETPRTMLTEGAIYESGGQAFGLLTAKHFRPAVPGMRGRTVKRFSILASAPLAWVELQYAQSDCGTGGGLDAPGESWRRELDRCKQTLQEAEEESARLDNMRALMDRSIKRVKRILLRDCVRKTVLKDGEDHVTSMDMGSSSELFHEYESIIRQTVRTLDVEHNPMEYDDSCYNQTARAKRRYRTGMKCRNPREAKDEHGKKGEHESHDLRCSTSSSTTPTKLPKVEKAKELIDAKVPIQERGTCKREKRD</sequence>
<name>A0AA88N1T6_CHASR</name>
<keyword evidence="4" id="KW-1185">Reference proteome</keyword>
<evidence type="ECO:0000313" key="3">
    <source>
        <dbReference type="EMBL" id="KAK2847563.1"/>
    </source>
</evidence>
<dbReference type="AlphaFoldDB" id="A0AA88N1T6"/>
<evidence type="ECO:0000256" key="1">
    <source>
        <dbReference type="SAM" id="Coils"/>
    </source>
</evidence>
<evidence type="ECO:0000256" key="2">
    <source>
        <dbReference type="SAM" id="MobiDB-lite"/>
    </source>
</evidence>
<gene>
    <name evidence="3" type="ORF">Q5P01_010562</name>
</gene>
<reference evidence="3" key="1">
    <citation type="submission" date="2023-07" db="EMBL/GenBank/DDBJ databases">
        <title>Chromosome-level Genome Assembly of Striped Snakehead (Channa striata).</title>
        <authorList>
            <person name="Liu H."/>
        </authorList>
    </citation>
    <scope>NUCLEOTIDE SEQUENCE</scope>
    <source>
        <strain evidence="3">Gz</strain>
        <tissue evidence="3">Muscle</tissue>
    </source>
</reference>
<keyword evidence="1" id="KW-0175">Coiled coil</keyword>
<feature type="coiled-coil region" evidence="1">
    <location>
        <begin position="212"/>
        <end position="246"/>
    </location>
</feature>
<accession>A0AA88N1T6</accession>
<feature type="compositionally biased region" description="Basic and acidic residues" evidence="2">
    <location>
        <begin position="362"/>
        <end position="372"/>
    </location>
</feature>
<comment type="caution">
    <text evidence="3">The sequence shown here is derived from an EMBL/GenBank/DDBJ whole genome shotgun (WGS) entry which is preliminary data.</text>
</comment>
<dbReference type="EMBL" id="JAUPFM010000007">
    <property type="protein sequence ID" value="KAK2847563.1"/>
    <property type="molecule type" value="Genomic_DNA"/>
</dbReference>
<feature type="compositionally biased region" description="Basic and acidic residues" evidence="2">
    <location>
        <begin position="329"/>
        <end position="349"/>
    </location>
</feature>
<proteinExistence type="predicted"/>
<evidence type="ECO:0000313" key="4">
    <source>
        <dbReference type="Proteomes" id="UP001187415"/>
    </source>
</evidence>